<dbReference type="EMBL" id="FQUO01000006">
    <property type="protein sequence ID" value="SHF27633.1"/>
    <property type="molecule type" value="Genomic_DNA"/>
</dbReference>
<accession>A0A1M5ABJ1</accession>
<dbReference type="OrthoDB" id="9800461at2"/>
<dbReference type="Proteomes" id="UP000184368">
    <property type="component" value="Unassembled WGS sequence"/>
</dbReference>
<dbReference type="AlphaFoldDB" id="A0A1M5ABJ1"/>
<evidence type="ECO:0000256" key="1">
    <source>
        <dbReference type="SAM" id="MobiDB-lite"/>
    </source>
</evidence>
<feature type="region of interest" description="Disordered" evidence="1">
    <location>
        <begin position="140"/>
        <end position="159"/>
    </location>
</feature>
<reference evidence="2 3" key="1">
    <citation type="submission" date="2016-11" db="EMBL/GenBank/DDBJ databases">
        <authorList>
            <person name="Jaros S."/>
            <person name="Januszkiewicz K."/>
            <person name="Wedrychowicz H."/>
        </authorList>
    </citation>
    <scope>NUCLEOTIDE SEQUENCE [LARGE SCALE GENOMIC DNA]</scope>
    <source>
        <strain evidence="2 3">DSM 26897</strain>
    </source>
</reference>
<sequence>MTPLFKKLNYKGQEPIIILNAPESFAAELQQMEPLTPILTNEAALIPASFIMAFVTRQTEVDHFARLLTPLIQGDGIFWFCYPKGSSKKYTCDFNRDTGWDVVAQAGLEPVRMVAIDADWSALRFRKVQHIKTMTRSFARSEAGKQKVAGKNSPETGRK</sequence>
<evidence type="ECO:0008006" key="4">
    <source>
        <dbReference type="Google" id="ProtNLM"/>
    </source>
</evidence>
<keyword evidence="3" id="KW-1185">Reference proteome</keyword>
<protein>
    <recommendedName>
        <fullName evidence="4">DUF3052 domain-containing protein</fullName>
    </recommendedName>
</protein>
<dbReference type="RefSeq" id="WP_073042487.1">
    <property type="nucleotide sequence ID" value="NZ_FQUO01000006.1"/>
</dbReference>
<evidence type="ECO:0000313" key="3">
    <source>
        <dbReference type="Proteomes" id="UP000184368"/>
    </source>
</evidence>
<organism evidence="2 3">
    <name type="scientific">Cnuella takakiae</name>
    <dbReference type="NCBI Taxonomy" id="1302690"/>
    <lineage>
        <taxon>Bacteria</taxon>
        <taxon>Pseudomonadati</taxon>
        <taxon>Bacteroidota</taxon>
        <taxon>Chitinophagia</taxon>
        <taxon>Chitinophagales</taxon>
        <taxon>Chitinophagaceae</taxon>
        <taxon>Cnuella</taxon>
    </lineage>
</organism>
<proteinExistence type="predicted"/>
<evidence type="ECO:0000313" key="2">
    <source>
        <dbReference type="EMBL" id="SHF27633.1"/>
    </source>
</evidence>
<gene>
    <name evidence="2" type="ORF">SAMN05444008_106197</name>
</gene>
<name>A0A1M5ABJ1_9BACT</name>